<dbReference type="OrthoDB" id="7620542at2"/>
<keyword evidence="5" id="KW-1185">Reference proteome</keyword>
<reference evidence="6 7" key="2">
    <citation type="journal article" date="2018" name="Nat. Biotechnol.">
        <title>A standardized bacterial taxonomy based on genome phylogeny substantially revises the tree of life.</title>
        <authorList>
            <person name="Parks D.H."/>
            <person name="Chuvochina M."/>
            <person name="Waite D.W."/>
            <person name="Rinke C."/>
            <person name="Skarshewski A."/>
            <person name="Chaumeil P.A."/>
            <person name="Hugenholtz P."/>
        </authorList>
    </citation>
    <scope>NUCLEOTIDE SEQUENCE [LARGE SCALE GENOMIC DNA]</scope>
    <source>
        <strain evidence="3">UBA10378</strain>
        <strain evidence="2">UBA8557</strain>
    </source>
</reference>
<reference evidence="4 5" key="1">
    <citation type="journal article" date="2014" name="Antonie Van Leeuwenhoek">
        <title>Hyphomonas beringensis sp. nov. and Hyphomonas chukchiensis sp. nov., isolated from surface seawater of the Bering Sea and Chukchi Sea.</title>
        <authorList>
            <person name="Li C."/>
            <person name="Lai Q."/>
            <person name="Li G."/>
            <person name="Dong C."/>
            <person name="Wang J."/>
            <person name="Liao Y."/>
            <person name="Shao Z."/>
        </authorList>
    </citation>
    <scope>NUCLEOTIDE SEQUENCE [LARGE SCALE GENOMIC DNA]</scope>
    <source>
        <strain evidence="4 5">22II1-22F38</strain>
    </source>
</reference>
<dbReference type="STRING" id="1280948.HY36_02685"/>
<evidence type="ECO:0000313" key="3">
    <source>
        <dbReference type="EMBL" id="HBQ50049.1"/>
    </source>
</evidence>
<dbReference type="PATRIC" id="fig|1280948.3.peg.531"/>
<evidence type="ECO:0000313" key="2">
    <source>
        <dbReference type="EMBL" id="HAE93882.1"/>
    </source>
</evidence>
<protein>
    <submittedName>
        <fullName evidence="4">Uncharacterized protein</fullName>
    </submittedName>
</protein>
<evidence type="ECO:0000313" key="6">
    <source>
        <dbReference type="Proteomes" id="UP000259173"/>
    </source>
</evidence>
<dbReference type="EMBL" id="DOGS01000288">
    <property type="protein sequence ID" value="HBQ50049.1"/>
    <property type="molecule type" value="Genomic_DNA"/>
</dbReference>
<dbReference type="EMBL" id="AWFH01000001">
    <property type="protein sequence ID" value="KCZ65309.1"/>
    <property type="molecule type" value="Genomic_DNA"/>
</dbReference>
<dbReference type="Proteomes" id="UP000263957">
    <property type="component" value="Unassembled WGS sequence"/>
</dbReference>
<gene>
    <name evidence="2" type="ORF">DCG65_04935</name>
    <name evidence="3" type="ORF">DD728_14435</name>
    <name evidence="4" type="ORF">HY36_02685</name>
</gene>
<proteinExistence type="predicted"/>
<keyword evidence="1" id="KW-0175">Coiled coil</keyword>
<dbReference type="GeneID" id="92499395"/>
<dbReference type="Proteomes" id="UP000024547">
    <property type="component" value="Unassembled WGS sequence"/>
</dbReference>
<comment type="caution">
    <text evidence="4">The sequence shown here is derived from an EMBL/GenBank/DDBJ whole genome shotgun (WGS) entry which is preliminary data.</text>
</comment>
<dbReference type="Proteomes" id="UP000259173">
    <property type="component" value="Unassembled WGS sequence"/>
</dbReference>
<evidence type="ECO:0000313" key="7">
    <source>
        <dbReference type="Proteomes" id="UP000263957"/>
    </source>
</evidence>
<accession>A0A059EBK2</accession>
<dbReference type="EMBL" id="DMBR01000142">
    <property type="protein sequence ID" value="HAE93882.1"/>
    <property type="molecule type" value="Genomic_DNA"/>
</dbReference>
<feature type="coiled-coil region" evidence="1">
    <location>
        <begin position="16"/>
        <end position="93"/>
    </location>
</feature>
<sequence length="114" mass="13094">MLKADQTLSRIVALKRQKAEQSLALMQASLRQSREKLVELETELARANDIGLDFEMLKLANQNGHIRRMLHDMERVRGEIAIIEGRLEDAREALKQILMSEDELSRINVARRSA</sequence>
<evidence type="ECO:0000313" key="4">
    <source>
        <dbReference type="EMBL" id="KCZ65309.1"/>
    </source>
</evidence>
<evidence type="ECO:0000256" key="1">
    <source>
        <dbReference type="SAM" id="Coils"/>
    </source>
</evidence>
<dbReference type="RefSeq" id="WP_035547779.1">
    <property type="nucleotide sequence ID" value="NZ_AWFH01000001.1"/>
</dbReference>
<dbReference type="AlphaFoldDB" id="A0A059EBK2"/>
<name>A0A059EBK2_9PROT</name>
<organism evidence="4 5">
    <name type="scientific">Hyphomonas atlantica</name>
    <dbReference type="NCBI Taxonomy" id="1280948"/>
    <lineage>
        <taxon>Bacteria</taxon>
        <taxon>Pseudomonadati</taxon>
        <taxon>Pseudomonadota</taxon>
        <taxon>Alphaproteobacteria</taxon>
        <taxon>Hyphomonadales</taxon>
        <taxon>Hyphomonadaceae</taxon>
        <taxon>Hyphomonas</taxon>
    </lineage>
</organism>
<evidence type="ECO:0000313" key="5">
    <source>
        <dbReference type="Proteomes" id="UP000024547"/>
    </source>
</evidence>